<evidence type="ECO:0000256" key="8">
    <source>
        <dbReference type="PROSITE-ProRule" id="PRU01360"/>
    </source>
</evidence>
<dbReference type="RefSeq" id="WP_005949896.1">
    <property type="nucleotide sequence ID" value="NZ_CP028103.1"/>
</dbReference>
<dbReference type="Proteomes" id="UP000241238">
    <property type="component" value="Chromosome"/>
</dbReference>
<evidence type="ECO:0000259" key="12">
    <source>
        <dbReference type="Pfam" id="PF07715"/>
    </source>
</evidence>
<comment type="subcellular location">
    <subcellularLocation>
        <location evidence="1 8">Cell outer membrane</location>
        <topology evidence="1 8">Multi-pass membrane protein</topology>
    </subcellularLocation>
</comment>
<feature type="domain" description="TonB-dependent receptor plug" evidence="12">
    <location>
        <begin position="46"/>
        <end position="150"/>
    </location>
</feature>
<proteinExistence type="inferred from homology"/>
<reference evidence="14" key="1">
    <citation type="journal article" date="2018" name="MSphere">
        <title>Fusobacterium Genomics Using MinION and Illumina Sequencing Enables Genome Completion and Correction.</title>
        <authorList>
            <person name="Todd S.M."/>
            <person name="Settlage R.E."/>
            <person name="Lahmers K.K."/>
            <person name="Slade D.J."/>
        </authorList>
    </citation>
    <scope>NUCLEOTIDE SEQUENCE [LARGE SCALE GENOMIC DNA]</scope>
    <source>
        <strain evidence="14">ATCC 27725</strain>
    </source>
</reference>
<dbReference type="Pfam" id="PF07715">
    <property type="entry name" value="Plug"/>
    <property type="match status" value="1"/>
</dbReference>
<evidence type="ECO:0000313" key="13">
    <source>
        <dbReference type="EMBL" id="AVQ30909.1"/>
    </source>
</evidence>
<evidence type="ECO:0000256" key="7">
    <source>
        <dbReference type="ARBA" id="ARBA00023237"/>
    </source>
</evidence>
<feature type="domain" description="TonB-dependent receptor-like beta-barrel" evidence="11">
    <location>
        <begin position="174"/>
        <end position="619"/>
    </location>
</feature>
<evidence type="ECO:0000256" key="9">
    <source>
        <dbReference type="RuleBase" id="RU003357"/>
    </source>
</evidence>
<evidence type="ECO:0000259" key="11">
    <source>
        <dbReference type="Pfam" id="PF00593"/>
    </source>
</evidence>
<keyword evidence="13" id="KW-0675">Receptor</keyword>
<protein>
    <submittedName>
        <fullName evidence="13">TonB-dependent receptor</fullName>
    </submittedName>
</protein>
<dbReference type="SUPFAM" id="SSF56935">
    <property type="entry name" value="Porins"/>
    <property type="match status" value="1"/>
</dbReference>
<organism evidence="13 14">
    <name type="scientific">Fusobacterium varium ATCC 27725</name>
    <dbReference type="NCBI Taxonomy" id="469618"/>
    <lineage>
        <taxon>Bacteria</taxon>
        <taxon>Fusobacteriati</taxon>
        <taxon>Fusobacteriota</taxon>
        <taxon>Fusobacteriia</taxon>
        <taxon>Fusobacteriales</taxon>
        <taxon>Fusobacteriaceae</taxon>
        <taxon>Fusobacterium</taxon>
    </lineage>
</organism>
<dbReference type="InterPro" id="IPR012910">
    <property type="entry name" value="Plug_dom"/>
</dbReference>
<keyword evidence="6 8" id="KW-0472">Membrane</keyword>
<evidence type="ECO:0000256" key="2">
    <source>
        <dbReference type="ARBA" id="ARBA00022448"/>
    </source>
</evidence>
<evidence type="ECO:0000256" key="1">
    <source>
        <dbReference type="ARBA" id="ARBA00004571"/>
    </source>
</evidence>
<dbReference type="PANTHER" id="PTHR30069:SF27">
    <property type="entry name" value="BLL4766 PROTEIN"/>
    <property type="match status" value="1"/>
</dbReference>
<evidence type="ECO:0000256" key="6">
    <source>
        <dbReference type="ARBA" id="ARBA00023136"/>
    </source>
</evidence>
<gene>
    <name evidence="13" type="ORF">C4N18_06670</name>
</gene>
<comment type="similarity">
    <text evidence="8 9">Belongs to the TonB-dependent receptor family.</text>
</comment>
<evidence type="ECO:0000256" key="4">
    <source>
        <dbReference type="ARBA" id="ARBA00022692"/>
    </source>
</evidence>
<keyword evidence="5 9" id="KW-0798">TonB box</keyword>
<evidence type="ECO:0000256" key="5">
    <source>
        <dbReference type="ARBA" id="ARBA00023077"/>
    </source>
</evidence>
<name>A0ABM6U3P2_FUSVA</name>
<keyword evidence="3 8" id="KW-1134">Transmembrane beta strand</keyword>
<dbReference type="InterPro" id="IPR037066">
    <property type="entry name" value="Plug_dom_sf"/>
</dbReference>
<keyword evidence="7 8" id="KW-0998">Cell outer membrane</keyword>
<dbReference type="PROSITE" id="PS52016">
    <property type="entry name" value="TONB_DEPENDENT_REC_3"/>
    <property type="match status" value="1"/>
</dbReference>
<dbReference type="CDD" id="cd01347">
    <property type="entry name" value="ligand_gated_channel"/>
    <property type="match status" value="1"/>
</dbReference>
<dbReference type="InterPro" id="IPR036942">
    <property type="entry name" value="Beta-barrel_TonB_sf"/>
</dbReference>
<dbReference type="Gene3D" id="2.170.130.10">
    <property type="entry name" value="TonB-dependent receptor, plug domain"/>
    <property type="match status" value="1"/>
</dbReference>
<keyword evidence="10" id="KW-0732">Signal</keyword>
<keyword evidence="14" id="KW-1185">Reference proteome</keyword>
<keyword evidence="4 8" id="KW-0812">Transmembrane</keyword>
<dbReference type="EMBL" id="CP028103">
    <property type="protein sequence ID" value="AVQ30909.1"/>
    <property type="molecule type" value="Genomic_DNA"/>
</dbReference>
<evidence type="ECO:0000256" key="3">
    <source>
        <dbReference type="ARBA" id="ARBA00022452"/>
    </source>
</evidence>
<dbReference type="PANTHER" id="PTHR30069">
    <property type="entry name" value="TONB-DEPENDENT OUTER MEMBRANE RECEPTOR"/>
    <property type="match status" value="1"/>
</dbReference>
<dbReference type="InterPro" id="IPR039426">
    <property type="entry name" value="TonB-dep_rcpt-like"/>
</dbReference>
<feature type="chain" id="PRO_5045827410" evidence="10">
    <location>
        <begin position="22"/>
        <end position="659"/>
    </location>
</feature>
<accession>A0ABM6U3P2</accession>
<dbReference type="Pfam" id="PF00593">
    <property type="entry name" value="TonB_dep_Rec_b-barrel"/>
    <property type="match status" value="1"/>
</dbReference>
<dbReference type="InterPro" id="IPR000531">
    <property type="entry name" value="Beta-barrel_TonB"/>
</dbReference>
<sequence length="659" mass="73887">MKKTLMLAAILAVGTSMTAMAEENIASQRLNETVITTGESFGSSIHETAKNATVITSEEIKERGAATVDEALKGVPGVTIRKMDGASPMIDLRGSGATAKYNTIVLLDGIPLNGVAGFNINQIPIAEVERIEVIQGGGAVMYGDGAIGGVVNIITKAPENKINYGSVGLEAGSWETTRANLSYGTKIGDKLLLNASYSGYSSMDYRDRNTDYKNDEDKRESVWLRGKYLLKDGNIELRYNHNEIKDYYTGYLEKNQYDKDPTKPGSYGGVMHNITDIWNLSYNKKLTNKLDLLVYGGYYEDESKNQNQLTKEYYIKPQLKYSYEENSYIIIGGDYRDGNREFKTPVFVNGKIQKAPDDERESYAGYIMNKTTFGKLQLTQGYRREKVKYKYSTKTYGAGWVLQEITPHSSDYSNNDSFELGANYLYSDSGNVYFNYTRAIRTPTIGDAGAWSGDVKTQENDVYELGIRDMVSNTVISTSVFYIDSDNEIYYDKTDANTSTNRNFDGTVRRIGAQLSLIHYFDKLTLRENISYVEPKVTSGIYDGNEFAGVAKWQGNIGATYNITNNLLINGDVYYVGKSYAEDDFDNYFGKDNDYITIDANISYTLDNGLEIYGGVRNLFDEEYCNTITSTRSTYAPGPRKVYYPADGRSFYAGFKYNF</sequence>
<evidence type="ECO:0000313" key="14">
    <source>
        <dbReference type="Proteomes" id="UP000241238"/>
    </source>
</evidence>
<feature type="signal peptide" evidence="10">
    <location>
        <begin position="1"/>
        <end position="21"/>
    </location>
</feature>
<evidence type="ECO:0000256" key="10">
    <source>
        <dbReference type="SAM" id="SignalP"/>
    </source>
</evidence>
<keyword evidence="2 8" id="KW-0813">Transport</keyword>
<dbReference type="Gene3D" id="2.40.170.20">
    <property type="entry name" value="TonB-dependent receptor, beta-barrel domain"/>
    <property type="match status" value="1"/>
</dbReference>
<dbReference type="GeneID" id="77467672"/>